<name>A0A381YYT6_9ZZZZ</name>
<proteinExistence type="predicted"/>
<dbReference type="EMBL" id="UINC01019420">
    <property type="protein sequence ID" value="SVA82206.1"/>
    <property type="molecule type" value="Genomic_DNA"/>
</dbReference>
<feature type="non-terminal residue" evidence="1">
    <location>
        <position position="114"/>
    </location>
</feature>
<accession>A0A381YYT6</accession>
<gene>
    <name evidence="1" type="ORF">METZ01_LOCUS135060</name>
</gene>
<dbReference type="AlphaFoldDB" id="A0A381YYT6"/>
<protein>
    <submittedName>
        <fullName evidence="1">Uncharacterized protein</fullName>
    </submittedName>
</protein>
<sequence length="114" mass="12742">MSEPQSDIWYDHKTLLRDTNLLLTVYDKSAEGVLELALTEGYFEGVDPALVKWPSAQSPEGPSGLEALGYRAKLIGAIYEGVPKLRDARLTDAYEKFKQVTPAYHEGTRIYAHV</sequence>
<evidence type="ECO:0000313" key="1">
    <source>
        <dbReference type="EMBL" id="SVA82206.1"/>
    </source>
</evidence>
<reference evidence="1" key="1">
    <citation type="submission" date="2018-05" db="EMBL/GenBank/DDBJ databases">
        <authorList>
            <person name="Lanie J.A."/>
            <person name="Ng W.-L."/>
            <person name="Kazmierczak K.M."/>
            <person name="Andrzejewski T.M."/>
            <person name="Davidsen T.M."/>
            <person name="Wayne K.J."/>
            <person name="Tettelin H."/>
            <person name="Glass J.I."/>
            <person name="Rusch D."/>
            <person name="Podicherti R."/>
            <person name="Tsui H.-C.T."/>
            <person name="Winkler M.E."/>
        </authorList>
    </citation>
    <scope>NUCLEOTIDE SEQUENCE</scope>
</reference>
<organism evidence="1">
    <name type="scientific">marine metagenome</name>
    <dbReference type="NCBI Taxonomy" id="408172"/>
    <lineage>
        <taxon>unclassified sequences</taxon>
        <taxon>metagenomes</taxon>
        <taxon>ecological metagenomes</taxon>
    </lineage>
</organism>